<feature type="compositionally biased region" description="Basic residues" evidence="12">
    <location>
        <begin position="1115"/>
        <end position="1137"/>
    </location>
</feature>
<dbReference type="Pfam" id="PF00250">
    <property type="entry name" value="Forkhead"/>
    <property type="match status" value="1"/>
</dbReference>
<evidence type="ECO:0000313" key="14">
    <source>
        <dbReference type="EMBL" id="CAD7094129.1"/>
    </source>
</evidence>
<dbReference type="PANTHER" id="PTHR45796:SF4">
    <property type="entry name" value="FORKHEAD BOX P, ISOFORM C"/>
    <property type="match status" value="1"/>
</dbReference>
<dbReference type="PROSITE" id="PS50039">
    <property type="entry name" value="FORK_HEAD_3"/>
    <property type="match status" value="1"/>
</dbReference>
<evidence type="ECO:0000256" key="6">
    <source>
        <dbReference type="ARBA" id="ARBA00022833"/>
    </source>
</evidence>
<dbReference type="FunFam" id="1.20.5.340:FF:000005">
    <property type="entry name" value="Forkhead box P1, isoform CRA_f"/>
    <property type="match status" value="1"/>
</dbReference>
<dbReference type="InterPro" id="IPR050998">
    <property type="entry name" value="FOXP"/>
</dbReference>
<dbReference type="GO" id="GO:0000981">
    <property type="term" value="F:DNA-binding transcription factor activity, RNA polymerase II-specific"/>
    <property type="evidence" value="ECO:0007669"/>
    <property type="project" value="TreeGrafter"/>
</dbReference>
<evidence type="ECO:0000256" key="4">
    <source>
        <dbReference type="ARBA" id="ARBA00022723"/>
    </source>
</evidence>
<dbReference type="Proteomes" id="UP000594454">
    <property type="component" value="Chromosome 7"/>
</dbReference>
<feature type="compositionally biased region" description="Low complexity" evidence="12">
    <location>
        <begin position="716"/>
        <end position="731"/>
    </location>
</feature>
<keyword evidence="4" id="KW-0479">Metal-binding</keyword>
<keyword evidence="3" id="KW-0678">Repressor</keyword>
<keyword evidence="9" id="KW-0804">Transcription</keyword>
<evidence type="ECO:0000256" key="5">
    <source>
        <dbReference type="ARBA" id="ARBA00022771"/>
    </source>
</evidence>
<name>A0A7R8Z3P7_HERIL</name>
<keyword evidence="5" id="KW-0863">Zinc-finger</keyword>
<evidence type="ECO:0000256" key="11">
    <source>
        <dbReference type="PROSITE-ProRule" id="PRU00089"/>
    </source>
</evidence>
<dbReference type="PRINTS" id="PR00053">
    <property type="entry name" value="FORKHEAD"/>
</dbReference>
<evidence type="ECO:0000256" key="2">
    <source>
        <dbReference type="ARBA" id="ARBA00022473"/>
    </source>
</evidence>
<dbReference type="Gene3D" id="1.20.5.340">
    <property type="match status" value="1"/>
</dbReference>
<dbReference type="PROSITE" id="PS00658">
    <property type="entry name" value="FORK_HEAD_2"/>
    <property type="match status" value="1"/>
</dbReference>
<feature type="compositionally biased region" description="Gly residues" evidence="12">
    <location>
        <begin position="978"/>
        <end position="987"/>
    </location>
</feature>
<dbReference type="InterPro" id="IPR030456">
    <property type="entry name" value="TF_fork_head_CS_2"/>
</dbReference>
<comment type="subcellular location">
    <subcellularLocation>
        <location evidence="1 11">Nucleus</location>
    </subcellularLocation>
</comment>
<feature type="compositionally biased region" description="Polar residues" evidence="12">
    <location>
        <begin position="966"/>
        <end position="976"/>
    </location>
</feature>
<feature type="region of interest" description="Disordered" evidence="12">
    <location>
        <begin position="204"/>
        <end position="235"/>
    </location>
</feature>
<feature type="compositionally biased region" description="Basic residues" evidence="12">
    <location>
        <begin position="34"/>
        <end position="52"/>
    </location>
</feature>
<evidence type="ECO:0000313" key="15">
    <source>
        <dbReference type="Proteomes" id="UP000594454"/>
    </source>
</evidence>
<dbReference type="InParanoid" id="A0A7R8Z3P7"/>
<dbReference type="InterPro" id="IPR036388">
    <property type="entry name" value="WH-like_DNA-bd_sf"/>
</dbReference>
<feature type="domain" description="Fork-head" evidence="13">
    <location>
        <begin position="820"/>
        <end position="893"/>
    </location>
</feature>
<feature type="region of interest" description="Disordered" evidence="12">
    <location>
        <begin position="952"/>
        <end position="987"/>
    </location>
</feature>
<feature type="region of interest" description="Disordered" evidence="12">
    <location>
        <begin position="1115"/>
        <end position="1169"/>
    </location>
</feature>
<keyword evidence="15" id="KW-1185">Reference proteome</keyword>
<feature type="region of interest" description="Disordered" evidence="12">
    <location>
        <begin position="1"/>
        <end position="54"/>
    </location>
</feature>
<organism evidence="14 15">
    <name type="scientific">Hermetia illucens</name>
    <name type="common">Black soldier fly</name>
    <dbReference type="NCBI Taxonomy" id="343691"/>
    <lineage>
        <taxon>Eukaryota</taxon>
        <taxon>Metazoa</taxon>
        <taxon>Ecdysozoa</taxon>
        <taxon>Arthropoda</taxon>
        <taxon>Hexapoda</taxon>
        <taxon>Insecta</taxon>
        <taxon>Pterygota</taxon>
        <taxon>Neoptera</taxon>
        <taxon>Endopterygota</taxon>
        <taxon>Diptera</taxon>
        <taxon>Brachycera</taxon>
        <taxon>Stratiomyomorpha</taxon>
        <taxon>Stratiomyidae</taxon>
        <taxon>Hermetiinae</taxon>
        <taxon>Hermetia</taxon>
    </lineage>
</organism>
<evidence type="ECO:0000256" key="10">
    <source>
        <dbReference type="ARBA" id="ARBA00023242"/>
    </source>
</evidence>
<feature type="region of interest" description="Disordered" evidence="12">
    <location>
        <begin position="406"/>
        <end position="467"/>
    </location>
</feature>
<feature type="compositionally biased region" description="Basic and acidic residues" evidence="12">
    <location>
        <begin position="1"/>
        <end position="18"/>
    </location>
</feature>
<keyword evidence="8 11" id="KW-0238">DNA-binding</keyword>
<feature type="compositionally biased region" description="Low complexity" evidence="12">
    <location>
        <begin position="1228"/>
        <end position="1262"/>
    </location>
</feature>
<feature type="compositionally biased region" description="Low complexity" evidence="12">
    <location>
        <begin position="406"/>
        <end position="427"/>
    </location>
</feature>
<feature type="compositionally biased region" description="Basic and acidic residues" evidence="12">
    <location>
        <begin position="702"/>
        <end position="715"/>
    </location>
</feature>
<dbReference type="OrthoDB" id="5830876at2759"/>
<feature type="DNA-binding region" description="Fork-head" evidence="11">
    <location>
        <begin position="820"/>
        <end position="893"/>
    </location>
</feature>
<dbReference type="GO" id="GO:0008270">
    <property type="term" value="F:zinc ion binding"/>
    <property type="evidence" value="ECO:0007669"/>
    <property type="project" value="UniProtKB-KW"/>
</dbReference>
<dbReference type="InterPro" id="IPR047412">
    <property type="entry name" value="FH_FOXP1_P2"/>
</dbReference>
<reference evidence="14 15" key="1">
    <citation type="submission" date="2020-11" db="EMBL/GenBank/DDBJ databases">
        <authorList>
            <person name="Wallbank WR R."/>
            <person name="Pardo Diaz C."/>
            <person name="Kozak K."/>
            <person name="Martin S."/>
            <person name="Jiggins C."/>
            <person name="Moest M."/>
            <person name="Warren A I."/>
            <person name="Generalovic N T."/>
            <person name="Byers J.R.P. K."/>
            <person name="Montejo-Kovacevich G."/>
            <person name="Yen C E."/>
        </authorList>
    </citation>
    <scope>NUCLEOTIDE SEQUENCE [LARGE SCALE GENOMIC DNA]</scope>
</reference>
<evidence type="ECO:0000259" key="13">
    <source>
        <dbReference type="PROSITE" id="PS50039"/>
    </source>
</evidence>
<dbReference type="GO" id="GO:0005634">
    <property type="term" value="C:nucleus"/>
    <property type="evidence" value="ECO:0007669"/>
    <property type="project" value="UniProtKB-SubCell"/>
</dbReference>
<feature type="compositionally biased region" description="Low complexity" evidence="12">
    <location>
        <begin position="20"/>
        <end position="30"/>
    </location>
</feature>
<evidence type="ECO:0000256" key="7">
    <source>
        <dbReference type="ARBA" id="ARBA00023015"/>
    </source>
</evidence>
<gene>
    <name evidence="14" type="ORF">HERILL_LOCUS16357</name>
</gene>
<dbReference type="CDD" id="cd20065">
    <property type="entry name" value="FH_FOXP2"/>
    <property type="match status" value="1"/>
</dbReference>
<dbReference type="PANTHER" id="PTHR45796">
    <property type="entry name" value="FORKHEAD BOX P, ISOFORM C"/>
    <property type="match status" value="1"/>
</dbReference>
<evidence type="ECO:0000256" key="12">
    <source>
        <dbReference type="SAM" id="MobiDB-lite"/>
    </source>
</evidence>
<dbReference type="InterPro" id="IPR001766">
    <property type="entry name" value="Fork_head_dom"/>
</dbReference>
<dbReference type="InterPro" id="IPR036390">
    <property type="entry name" value="WH_DNA-bd_sf"/>
</dbReference>
<keyword evidence="6" id="KW-0862">Zinc</keyword>
<feature type="region of interest" description="Disordered" evidence="12">
    <location>
        <begin position="1228"/>
        <end position="1289"/>
    </location>
</feature>
<sequence>MKRPYEHTEEQYSDEHHQLQKQQQQQQQQSHDSHYHHRYHQDQHHHHHRHHSLQTAQPLLTNFNLYSTFQQYYQQNLRYHQQSQAPFYLPDFTTKQLEITLQQIQEQLQLNLLQQAHIIKQQKFHQYDDSEIQQQQQQQQNKFYKQPPAKQPEQQQLVKQEKNPYNPETSPLSQLCFAKIKREIDSVDESEVDETIRTCSTTLDTNYKNSDERDTPSRYPENDTDIGGEGGADDDADEFSRDFNLTKTTFAKSSSLNNESLMTNPSISLIDQKQLEKFNDSPSHHQLFNDENEDDENIGDSKLKSFQQRCFHHNNNKNNTTRSQYFRIFGKSEDYKISTMQLQHQLSIQQQELIQQLQLVQRQYLMHQGMSLQQAQHQSAIAAAGFMKSPLHNLEFHAKIVSPLQQHYNQSSHQQSPQTPQQSRSHQLSNSSNGAAEGTDPDLRQHHNHHQSSSPNNSSQSSISVATNSIGTCGNGISTASELISTAEHSSEYNHQQRQQQSHNNHIHQQNHPSHHPTCNMSCTSCSYDQTIGSSPNLDQQHHQHHRQQQQQDATFNEKNDNSNGSKFESSGAIINLVGGGAGNNSTEEGGGTGGSREDGGGGGDSIMSLNSSYDDYTNAEKYYHPLYAHGMCRWPGCELVLDDVSAFIKHLNSEHNLDDRSTAQARVQMQVVSQLEIHLQKERDRLQAMMHHLYLTKQFSPDKKDCNNSSKDNDSNSTACGSNTGSGASGNNNGGNVGGIPPYILCPPNINLPNPIMPVSIRSPILNNPNISSTIRKRISDKTPLSLAGGLPYMLERAGLDVQQEIQRNREFYKNADVRPPFTYASLIRQSIIESPDKQLTLNEIYNWFQNTFCYFRRNAATWKNAVRHNLSLHKCFMRVENVKGAVWTVDEIEFYKRRPQRTTAASSAVVCAAAALSGSPTTNQQQAQVQAQAAAAAVAVAAVAASNSQFGRHLSRGRPRKYEPSTSPTSSSQHNNGGGGGGGGCGASGNNSGNGGSNNGTRNNNCGNSGANSLIGSNATSNCNNGSTNGNNGGSGGGGTNAMNCGNGNGSGNNGTSYLSCNFQTQNVAQGPMSNSSTFTNDNCGPSLQNMWSCPPVSLEEAALSASGLFMRHHHQQQHHGKHNNHHHHHHHHHQQQLQQSHESSFRLSSSSSSMDRSPTNSVPMDSSDIRLMVSNCVGNVTPSQQPQHCSQYLSVNDKIMLENLDRKCRNITSSEMVLGQQLQQQQQQSNNVNVNSNGSNSSNQINPNNNNNTSNNNNNILDIKSGPEDLSVAASSTESPVAPIDN</sequence>
<accession>A0A7R8Z3P7</accession>
<evidence type="ECO:0000256" key="8">
    <source>
        <dbReference type="ARBA" id="ARBA00023125"/>
    </source>
</evidence>
<dbReference type="EMBL" id="LR899015">
    <property type="protein sequence ID" value="CAD7094129.1"/>
    <property type="molecule type" value="Genomic_DNA"/>
</dbReference>
<dbReference type="Pfam" id="PF16159">
    <property type="entry name" value="FOXP-CC"/>
    <property type="match status" value="1"/>
</dbReference>
<feature type="region of interest" description="Disordered" evidence="12">
    <location>
        <begin position="534"/>
        <end position="607"/>
    </location>
</feature>
<dbReference type="GO" id="GO:0000978">
    <property type="term" value="F:RNA polymerase II cis-regulatory region sequence-specific DNA binding"/>
    <property type="evidence" value="ECO:0007669"/>
    <property type="project" value="TreeGrafter"/>
</dbReference>
<feature type="compositionally biased region" description="Acidic residues" evidence="12">
    <location>
        <begin position="222"/>
        <end position="235"/>
    </location>
</feature>
<evidence type="ECO:0000256" key="1">
    <source>
        <dbReference type="ARBA" id="ARBA00004123"/>
    </source>
</evidence>
<dbReference type="SUPFAM" id="SSF46785">
    <property type="entry name" value="Winged helix' DNA-binding domain"/>
    <property type="match status" value="1"/>
</dbReference>
<dbReference type="FunFam" id="1.10.10.10:FF:000010">
    <property type="entry name" value="Forkhead box P2 isoform B"/>
    <property type="match status" value="1"/>
</dbReference>
<dbReference type="Gene3D" id="1.10.10.10">
    <property type="entry name" value="Winged helix-like DNA-binding domain superfamily/Winged helix DNA-binding domain"/>
    <property type="match status" value="1"/>
</dbReference>
<keyword evidence="10 11" id="KW-0539">Nucleus</keyword>
<feature type="compositionally biased region" description="Low complexity" evidence="12">
    <location>
        <begin position="451"/>
        <end position="464"/>
    </location>
</feature>
<evidence type="ECO:0000256" key="3">
    <source>
        <dbReference type="ARBA" id="ARBA00022491"/>
    </source>
</evidence>
<feature type="region of interest" description="Disordered" evidence="12">
    <location>
        <begin position="129"/>
        <end position="171"/>
    </location>
</feature>
<feature type="compositionally biased region" description="Low complexity" evidence="12">
    <location>
        <begin position="1138"/>
        <end position="1164"/>
    </location>
</feature>
<feature type="compositionally biased region" description="Gly residues" evidence="12">
    <location>
        <begin position="578"/>
        <end position="605"/>
    </location>
</feature>
<proteinExistence type="predicted"/>
<feature type="region of interest" description="Disordered" evidence="12">
    <location>
        <begin position="702"/>
        <end position="731"/>
    </location>
</feature>
<feature type="compositionally biased region" description="Low complexity" evidence="12">
    <location>
        <begin position="493"/>
        <end position="512"/>
    </location>
</feature>
<keyword evidence="2" id="KW-0217">Developmental protein</keyword>
<dbReference type="SMART" id="SM00339">
    <property type="entry name" value="FH"/>
    <property type="match status" value="1"/>
</dbReference>
<feature type="compositionally biased region" description="Low complexity" evidence="12">
    <location>
        <begin position="133"/>
        <end position="156"/>
    </location>
</feature>
<evidence type="ECO:0000256" key="9">
    <source>
        <dbReference type="ARBA" id="ARBA00023163"/>
    </source>
</evidence>
<protein>
    <recommendedName>
        <fullName evidence="13">Fork-head domain-containing protein</fullName>
    </recommendedName>
</protein>
<feature type="region of interest" description="Disordered" evidence="12">
    <location>
        <begin position="487"/>
        <end position="516"/>
    </location>
</feature>
<keyword evidence="7" id="KW-0805">Transcription regulation</keyword>
<dbReference type="InterPro" id="IPR032354">
    <property type="entry name" value="FOXP-CC"/>
</dbReference>